<proteinExistence type="predicted"/>
<reference evidence="1" key="1">
    <citation type="submission" date="2014-05" db="EMBL/GenBank/DDBJ databases">
        <authorList>
            <person name="Chronopoulou M."/>
        </authorList>
    </citation>
    <scope>NUCLEOTIDE SEQUENCE</scope>
    <source>
        <tissue evidence="1">Whole organism</tissue>
    </source>
</reference>
<dbReference type="AlphaFoldDB" id="A0A0K2TE09"/>
<evidence type="ECO:0000313" key="1">
    <source>
        <dbReference type="EMBL" id="CDW23817.1"/>
    </source>
</evidence>
<accession>A0A0K2TE09</accession>
<name>A0A0K2TE09_LEPSM</name>
<organism evidence="1">
    <name type="scientific">Lepeophtheirus salmonis</name>
    <name type="common">Salmon louse</name>
    <name type="synonym">Caligus salmonis</name>
    <dbReference type="NCBI Taxonomy" id="72036"/>
    <lineage>
        <taxon>Eukaryota</taxon>
        <taxon>Metazoa</taxon>
        <taxon>Ecdysozoa</taxon>
        <taxon>Arthropoda</taxon>
        <taxon>Crustacea</taxon>
        <taxon>Multicrustacea</taxon>
        <taxon>Hexanauplia</taxon>
        <taxon>Copepoda</taxon>
        <taxon>Siphonostomatoida</taxon>
        <taxon>Caligidae</taxon>
        <taxon>Lepeophtheirus</taxon>
    </lineage>
</organism>
<dbReference type="EMBL" id="HACA01006456">
    <property type="protein sequence ID" value="CDW23817.1"/>
    <property type="molecule type" value="Transcribed_RNA"/>
</dbReference>
<feature type="non-terminal residue" evidence="1">
    <location>
        <position position="1"/>
    </location>
</feature>
<sequence>ILDPKPNPKLFEYLCFIIILSEFHTLKNLDPDESYILTLHSCRNQEQLGSCRSLFRTAIPPSLVLHISSKTD</sequence>
<protein>
    <submittedName>
        <fullName evidence="1">Uncharacterized protein</fullName>
    </submittedName>
</protein>